<reference evidence="2 3" key="1">
    <citation type="journal article" date="2013" name="Genome Announc.">
        <title>Whole-Genome Sequence of the Clinical Strain Corynebacterium argentoratense DSM 44202, Isolated from a Human Throat Specimen.</title>
        <authorList>
            <person name="Bomholt C."/>
            <person name="Glaub A."/>
            <person name="Gravermann K."/>
            <person name="Albersmeier A."/>
            <person name="Brinkrolf K."/>
            <person name="Ruckert C."/>
            <person name="Tauch A."/>
        </authorList>
    </citation>
    <scope>NUCLEOTIDE SEQUENCE [LARGE SCALE GENOMIC DNA]</scope>
    <source>
        <strain evidence="2">DSM 44202</strain>
    </source>
</reference>
<sequence>MAWSIFKTNVLRTLVLIVATMLFFVTAVICSHHEYTLPLIPMFVLGTPVVALVWLECFWQSVARIDRLPVPKLR</sequence>
<keyword evidence="1" id="KW-0812">Transmembrane</keyword>
<keyword evidence="1" id="KW-1133">Transmembrane helix</keyword>
<keyword evidence="3" id="KW-1185">Reference proteome</keyword>
<dbReference type="PATRIC" id="fig|1348662.3.peg.1615"/>
<dbReference type="Proteomes" id="UP000016943">
    <property type="component" value="Chromosome"/>
</dbReference>
<dbReference type="AlphaFoldDB" id="U3GZV7"/>
<protein>
    <submittedName>
        <fullName evidence="2">Uncharacterized protein</fullName>
    </submittedName>
</protein>
<organism evidence="2 3">
    <name type="scientific">Corynebacterium argentoratense DSM 44202</name>
    <dbReference type="NCBI Taxonomy" id="1348662"/>
    <lineage>
        <taxon>Bacteria</taxon>
        <taxon>Bacillati</taxon>
        <taxon>Actinomycetota</taxon>
        <taxon>Actinomycetes</taxon>
        <taxon>Mycobacteriales</taxon>
        <taxon>Corynebacteriaceae</taxon>
        <taxon>Corynebacterium</taxon>
    </lineage>
</organism>
<gene>
    <name evidence="2" type="ORF">CARG_08160</name>
</gene>
<evidence type="ECO:0000256" key="1">
    <source>
        <dbReference type="SAM" id="Phobius"/>
    </source>
</evidence>
<dbReference type="RefSeq" id="WP_021012139.1">
    <property type="nucleotide sequence ID" value="NC_022198.1"/>
</dbReference>
<evidence type="ECO:0000313" key="2">
    <source>
        <dbReference type="EMBL" id="AGU15747.1"/>
    </source>
</evidence>
<dbReference type="HOGENOM" id="CLU_2681409_0_0_11"/>
<keyword evidence="1" id="KW-0472">Membrane</keyword>
<dbReference type="STRING" id="1348662.CARG_08160"/>
<dbReference type="GeneID" id="78250377"/>
<feature type="transmembrane region" description="Helical" evidence="1">
    <location>
        <begin position="40"/>
        <end position="59"/>
    </location>
</feature>
<dbReference type="KEGG" id="caz:CARG_08160"/>
<dbReference type="EMBL" id="CP006365">
    <property type="protein sequence ID" value="AGU15747.1"/>
    <property type="molecule type" value="Genomic_DNA"/>
</dbReference>
<accession>U3GZV7</accession>
<name>U3GZV7_9CORY</name>
<proteinExistence type="predicted"/>
<evidence type="ECO:0000313" key="3">
    <source>
        <dbReference type="Proteomes" id="UP000016943"/>
    </source>
</evidence>